<protein>
    <submittedName>
        <fullName evidence="3">Uncharacterized protein</fullName>
    </submittedName>
</protein>
<keyword evidence="2" id="KW-0812">Transmembrane</keyword>
<accession>A0A086ZQY4</accession>
<keyword evidence="2" id="KW-1133">Transmembrane helix</keyword>
<keyword evidence="4" id="KW-1185">Reference proteome</keyword>
<name>A0A086ZQY4_9BIFI</name>
<keyword evidence="2" id="KW-0472">Membrane</keyword>
<reference evidence="3 4" key="1">
    <citation type="submission" date="2014-03" db="EMBL/GenBank/DDBJ databases">
        <title>Genomics of Bifidobacteria.</title>
        <authorList>
            <person name="Ventura M."/>
            <person name="Milani C."/>
            <person name="Lugli G.A."/>
        </authorList>
    </citation>
    <scope>NUCLEOTIDE SEQUENCE [LARGE SCALE GENOMIC DNA]</scope>
    <source>
        <strain evidence="3 4">DSM 23969</strain>
    </source>
</reference>
<evidence type="ECO:0000256" key="2">
    <source>
        <dbReference type="SAM" id="Phobius"/>
    </source>
</evidence>
<dbReference type="RefSeq" id="WP_033491969.1">
    <property type="nucleotide sequence ID" value="NZ_JDUU01000001.1"/>
</dbReference>
<dbReference type="Proteomes" id="UP000029108">
    <property type="component" value="Unassembled WGS sequence"/>
</dbReference>
<evidence type="ECO:0000313" key="3">
    <source>
        <dbReference type="EMBL" id="KFI48934.1"/>
    </source>
</evidence>
<sequence>MATDDDIEERYLDQDTDALGGKHGDDNAQGTLRDDESKQYEKTAKNRSVAIDNLEEDPLNPVDKGTKSGRATSLDLEQVLRMLRYCPFMRLFNACATSMYLDHPRGERMRLFSQRHPRFRKACLIGDFVFTTLISALILAAIAYALAKITGFPIPWTGE</sequence>
<comment type="caution">
    <text evidence="3">The sequence shown here is derived from an EMBL/GenBank/DDBJ whole genome shotgun (WGS) entry which is preliminary data.</text>
</comment>
<dbReference type="EMBL" id="JGYN01000027">
    <property type="protein sequence ID" value="KFI48934.1"/>
    <property type="molecule type" value="Genomic_DNA"/>
</dbReference>
<evidence type="ECO:0000313" key="4">
    <source>
        <dbReference type="Proteomes" id="UP000029108"/>
    </source>
</evidence>
<feature type="transmembrane region" description="Helical" evidence="2">
    <location>
        <begin position="122"/>
        <end position="147"/>
    </location>
</feature>
<feature type="compositionally biased region" description="Basic and acidic residues" evidence="1">
    <location>
        <begin position="20"/>
        <end position="44"/>
    </location>
</feature>
<gene>
    <name evidence="3" type="ORF">BBIA_1933</name>
</gene>
<evidence type="ECO:0000256" key="1">
    <source>
        <dbReference type="SAM" id="MobiDB-lite"/>
    </source>
</evidence>
<dbReference type="AlphaFoldDB" id="A0A086ZQY4"/>
<feature type="region of interest" description="Disordered" evidence="1">
    <location>
        <begin position="1"/>
        <end position="69"/>
    </location>
</feature>
<organism evidence="3 4">
    <name type="scientific">Bifidobacterium biavatii DSM 23969</name>
    <dbReference type="NCBI Taxonomy" id="1437608"/>
    <lineage>
        <taxon>Bacteria</taxon>
        <taxon>Bacillati</taxon>
        <taxon>Actinomycetota</taxon>
        <taxon>Actinomycetes</taxon>
        <taxon>Bifidobacteriales</taxon>
        <taxon>Bifidobacteriaceae</taxon>
        <taxon>Bifidobacterium</taxon>
    </lineage>
</organism>
<proteinExistence type="predicted"/>
<dbReference type="STRING" id="1437608.GCA_000771645_00020"/>